<protein>
    <recommendedName>
        <fullName evidence="4">6-carboxy-5,6,7,8-tetrahydropterin synthase</fullName>
        <ecNumber evidence="3">4.1.2.50</ecNumber>
    </recommendedName>
    <alternativeName>
        <fullName evidence="5">Queuosine biosynthesis protein QueD</fullName>
    </alternativeName>
</protein>
<dbReference type="RefSeq" id="WP_201327044.1">
    <property type="nucleotide sequence ID" value="NZ_AP017470.1"/>
</dbReference>
<dbReference type="KEGG" id="thyd:TTHT_1218"/>
<comment type="catalytic activity">
    <reaction evidence="6">
        <text>7,8-dihydroneopterin 3'-triphosphate + H2O = 6-carboxy-5,6,7,8-tetrahydropterin + triphosphate + acetaldehyde + 2 H(+)</text>
        <dbReference type="Rhea" id="RHEA:27966"/>
        <dbReference type="ChEBI" id="CHEBI:15343"/>
        <dbReference type="ChEBI" id="CHEBI:15377"/>
        <dbReference type="ChEBI" id="CHEBI:15378"/>
        <dbReference type="ChEBI" id="CHEBI:18036"/>
        <dbReference type="ChEBI" id="CHEBI:58462"/>
        <dbReference type="ChEBI" id="CHEBI:61032"/>
        <dbReference type="EC" id="4.1.2.50"/>
    </reaction>
</comment>
<evidence type="ECO:0000256" key="5">
    <source>
        <dbReference type="ARBA" id="ARBA00031449"/>
    </source>
</evidence>
<evidence type="ECO:0000313" key="7">
    <source>
        <dbReference type="EMBL" id="BBB32742.1"/>
    </source>
</evidence>
<evidence type="ECO:0000313" key="8">
    <source>
        <dbReference type="Proteomes" id="UP000595564"/>
    </source>
</evidence>
<sequence length="104" mass="12284">MAEYSFVLKKYFVASHIHNGEDIHGHNFYCIGEFELDKVEKVKKEFDKTLKLLDYRILNEIDFFKEKTPSTENIALFIYQNLKDKIKVKKIEVFETVNFSGGVK</sequence>
<keyword evidence="7" id="KW-0456">Lyase</keyword>
<evidence type="ECO:0000256" key="3">
    <source>
        <dbReference type="ARBA" id="ARBA00012982"/>
    </source>
</evidence>
<organism evidence="7 8">
    <name type="scientific">Thermotomaculum hydrothermale</name>
    <dbReference type="NCBI Taxonomy" id="981385"/>
    <lineage>
        <taxon>Bacteria</taxon>
        <taxon>Pseudomonadati</taxon>
        <taxon>Acidobacteriota</taxon>
        <taxon>Holophagae</taxon>
        <taxon>Thermotomaculales</taxon>
        <taxon>Thermotomaculaceae</taxon>
        <taxon>Thermotomaculum</taxon>
    </lineage>
</organism>
<dbReference type="EMBL" id="AP017470">
    <property type="protein sequence ID" value="BBB32742.1"/>
    <property type="molecule type" value="Genomic_DNA"/>
</dbReference>
<dbReference type="GO" id="GO:0070497">
    <property type="term" value="F:6-carboxytetrahydropterin synthase activity"/>
    <property type="evidence" value="ECO:0007669"/>
    <property type="project" value="UniProtKB-EC"/>
</dbReference>
<dbReference type="SUPFAM" id="SSF55620">
    <property type="entry name" value="Tetrahydrobiopterin biosynthesis enzymes-like"/>
    <property type="match status" value="1"/>
</dbReference>
<dbReference type="EC" id="4.1.2.50" evidence="3"/>
<dbReference type="Pfam" id="PF01242">
    <property type="entry name" value="PTPS"/>
    <property type="match status" value="1"/>
</dbReference>
<evidence type="ECO:0000256" key="4">
    <source>
        <dbReference type="ARBA" id="ARBA00018141"/>
    </source>
</evidence>
<dbReference type="InterPro" id="IPR038418">
    <property type="entry name" value="6-PTP_synth/QueD_sf"/>
</dbReference>
<name>A0A7R6PU69_9BACT</name>
<proteinExistence type="inferred from homology"/>
<dbReference type="UniPathway" id="UPA00391"/>
<reference evidence="7 8" key="1">
    <citation type="journal article" date="2012" name="Extremophiles">
        <title>Thermotomaculum hydrothermale gen. nov., sp. nov., a novel heterotrophic thermophile within the phylum Acidobacteria from a deep-sea hydrothermal vent chimney in the Southern Okinawa Trough.</title>
        <authorList>
            <person name="Izumi H."/>
            <person name="Nunoura T."/>
            <person name="Miyazaki M."/>
            <person name="Mino S."/>
            <person name="Toki T."/>
            <person name="Takai K."/>
            <person name="Sako Y."/>
            <person name="Sawabe T."/>
            <person name="Nakagawa S."/>
        </authorList>
    </citation>
    <scope>NUCLEOTIDE SEQUENCE [LARGE SCALE GENOMIC DNA]</scope>
    <source>
        <strain evidence="7 8">AC55</strain>
    </source>
</reference>
<comment type="pathway">
    <text evidence="1">Purine metabolism; 7-cyano-7-deazaguanine biosynthesis.</text>
</comment>
<keyword evidence="8" id="KW-1185">Reference proteome</keyword>
<dbReference type="InterPro" id="IPR007115">
    <property type="entry name" value="6-PTP_synth/QueD"/>
</dbReference>
<comment type="similarity">
    <text evidence="2">Belongs to the PTPS family. QueD subfamily.</text>
</comment>
<accession>A0A7R6PU69</accession>
<dbReference type="AlphaFoldDB" id="A0A7R6PU69"/>
<dbReference type="Gene3D" id="3.30.479.10">
    <property type="entry name" value="6-pyruvoyl tetrahydropterin synthase/QueD"/>
    <property type="match status" value="1"/>
</dbReference>
<dbReference type="Proteomes" id="UP000595564">
    <property type="component" value="Chromosome"/>
</dbReference>
<evidence type="ECO:0000256" key="1">
    <source>
        <dbReference type="ARBA" id="ARBA00005061"/>
    </source>
</evidence>
<evidence type="ECO:0000256" key="2">
    <source>
        <dbReference type="ARBA" id="ARBA00008900"/>
    </source>
</evidence>
<evidence type="ECO:0000256" key="6">
    <source>
        <dbReference type="ARBA" id="ARBA00048807"/>
    </source>
</evidence>
<gene>
    <name evidence="7" type="ORF">TTHT_1218</name>
</gene>